<feature type="region of interest" description="Disordered" evidence="1">
    <location>
        <begin position="1"/>
        <end position="51"/>
    </location>
</feature>
<dbReference type="AlphaFoldDB" id="W1NJX8"/>
<keyword evidence="3" id="KW-1185">Reference proteome</keyword>
<dbReference type="EMBL" id="KI397474">
    <property type="protein sequence ID" value="ERM95746.1"/>
    <property type="molecule type" value="Genomic_DNA"/>
</dbReference>
<feature type="compositionally biased region" description="Polar residues" evidence="1">
    <location>
        <begin position="7"/>
        <end position="23"/>
    </location>
</feature>
<accession>W1NJX8</accession>
<reference evidence="3" key="1">
    <citation type="journal article" date="2013" name="Science">
        <title>The Amborella genome and the evolution of flowering plants.</title>
        <authorList>
            <consortium name="Amborella Genome Project"/>
        </authorList>
    </citation>
    <scope>NUCLEOTIDE SEQUENCE [LARGE SCALE GENOMIC DNA]</scope>
</reference>
<feature type="compositionally biased region" description="Basic and acidic residues" evidence="1">
    <location>
        <begin position="35"/>
        <end position="49"/>
    </location>
</feature>
<protein>
    <submittedName>
        <fullName evidence="2">Uncharacterized protein</fullName>
    </submittedName>
</protein>
<dbReference type="HOGENOM" id="CLU_2362517_0_0_1"/>
<evidence type="ECO:0000256" key="1">
    <source>
        <dbReference type="SAM" id="MobiDB-lite"/>
    </source>
</evidence>
<organism evidence="2 3">
    <name type="scientific">Amborella trichopoda</name>
    <dbReference type="NCBI Taxonomy" id="13333"/>
    <lineage>
        <taxon>Eukaryota</taxon>
        <taxon>Viridiplantae</taxon>
        <taxon>Streptophyta</taxon>
        <taxon>Embryophyta</taxon>
        <taxon>Tracheophyta</taxon>
        <taxon>Spermatophyta</taxon>
        <taxon>Magnoliopsida</taxon>
        <taxon>Amborellales</taxon>
        <taxon>Amborellaceae</taxon>
        <taxon>Amborella</taxon>
    </lineage>
</organism>
<name>W1NJX8_AMBTC</name>
<evidence type="ECO:0000313" key="2">
    <source>
        <dbReference type="EMBL" id="ERM95746.1"/>
    </source>
</evidence>
<dbReference type="Proteomes" id="UP000017836">
    <property type="component" value="Unassembled WGS sequence"/>
</dbReference>
<evidence type="ECO:0000313" key="3">
    <source>
        <dbReference type="Proteomes" id="UP000017836"/>
    </source>
</evidence>
<gene>
    <name evidence="2" type="ORF">AMTR_s00023p00245340</name>
</gene>
<sequence>MTPSPTPDTYHQVSSEKAATSKPTLLIQVRGDSTMMKDEAPSPRSDSDPKAVSLVQCRGSYIEKKRAEVRAKAEEMLRAMHVSFSGEVRIVEVAIV</sequence>
<proteinExistence type="predicted"/>
<dbReference type="Gramene" id="ERM95746">
    <property type="protein sequence ID" value="ERM95746"/>
    <property type="gene ID" value="AMTR_s00023p00245340"/>
</dbReference>